<dbReference type="Pfam" id="PF01648">
    <property type="entry name" value="ACPS"/>
    <property type="match status" value="1"/>
</dbReference>
<dbReference type="Gene3D" id="3.90.470.20">
    <property type="entry name" value="4'-phosphopantetheinyl transferase domain"/>
    <property type="match status" value="2"/>
</dbReference>
<dbReference type="SUPFAM" id="SSF56214">
    <property type="entry name" value="4'-phosphopantetheinyl transferase"/>
    <property type="match status" value="2"/>
</dbReference>
<evidence type="ECO:0000256" key="2">
    <source>
        <dbReference type="ARBA" id="ARBA00022679"/>
    </source>
</evidence>
<evidence type="ECO:0000313" key="6">
    <source>
        <dbReference type="Proteomes" id="UP000185557"/>
    </source>
</evidence>
<proteinExistence type="inferred from homology"/>
<dbReference type="Proteomes" id="UP000185557">
    <property type="component" value="Unassembled WGS sequence"/>
</dbReference>
<dbReference type="GO" id="GO:0005829">
    <property type="term" value="C:cytosol"/>
    <property type="evidence" value="ECO:0007669"/>
    <property type="project" value="TreeGrafter"/>
</dbReference>
<dbReference type="Pfam" id="PF22624">
    <property type="entry name" value="AASDHPPT_N"/>
    <property type="match status" value="1"/>
</dbReference>
<dbReference type="GO" id="GO:0008897">
    <property type="term" value="F:holo-[acyl-carrier-protein] synthase activity"/>
    <property type="evidence" value="ECO:0007669"/>
    <property type="project" value="InterPro"/>
</dbReference>
<sequence>MSEFRQGASSAIDLWLLSTDFETTTRQALKACLSSAEQAQLERIHRPAVQRQFLASRGCLRHLLSRYTGQAPAALTFAYGPKGKPELSPDASSDGVVPKFNLSHSEQRLLVAISTAADVRAIGVDIEALRPVKCLPGLCRRYLTAAEAKTMLARSHPQADHHFLRYWTGKEACLKSLGIGIADSMQALELCLETPLTSRPTSVKVVTAPGLDHPGPLYQWQLEPGYIGAIAVQSPHLGSEHLRLWSTTPAAVLAGDWSN</sequence>
<dbReference type="InterPro" id="IPR008278">
    <property type="entry name" value="4-PPantetheinyl_Trfase_dom"/>
</dbReference>
<dbReference type="InterPro" id="IPR037143">
    <property type="entry name" value="4-PPantetheinyl_Trfase_dom_sf"/>
</dbReference>
<evidence type="ECO:0000259" key="3">
    <source>
        <dbReference type="Pfam" id="PF01648"/>
    </source>
</evidence>
<dbReference type="PANTHER" id="PTHR12215:SF10">
    <property type="entry name" value="L-AMINOADIPATE-SEMIALDEHYDE DEHYDROGENASE-PHOSPHOPANTETHEINYL TRANSFERASE"/>
    <property type="match status" value="1"/>
</dbReference>
<dbReference type="AlphaFoldDB" id="A0A1U7J9T4"/>
<keyword evidence="6" id="KW-1185">Reference proteome</keyword>
<name>A0A1U7J9T4_9CYAN</name>
<reference evidence="5 6" key="1">
    <citation type="submission" date="2016-11" db="EMBL/GenBank/DDBJ databases">
        <title>Draft Genome Sequences of Nine Cyanobacterial Strains from Diverse Habitats.</title>
        <authorList>
            <person name="Zhu T."/>
            <person name="Hou S."/>
            <person name="Lu X."/>
            <person name="Hess W.R."/>
        </authorList>
    </citation>
    <scope>NUCLEOTIDE SEQUENCE [LARGE SCALE GENOMIC DNA]</scope>
    <source>
        <strain evidence="5 6">NIES-30</strain>
    </source>
</reference>
<evidence type="ECO:0000313" key="5">
    <source>
        <dbReference type="EMBL" id="OKH50215.1"/>
    </source>
</evidence>
<dbReference type="EMBL" id="MRCG01000002">
    <property type="protein sequence ID" value="OKH50215.1"/>
    <property type="molecule type" value="Genomic_DNA"/>
</dbReference>
<dbReference type="InterPro" id="IPR050559">
    <property type="entry name" value="P-Pant_transferase_sf"/>
</dbReference>
<dbReference type="GO" id="GO:0000287">
    <property type="term" value="F:magnesium ion binding"/>
    <property type="evidence" value="ECO:0007669"/>
    <property type="project" value="InterPro"/>
</dbReference>
<dbReference type="PANTHER" id="PTHR12215">
    <property type="entry name" value="PHOSPHOPANTETHEINE TRANSFERASE"/>
    <property type="match status" value="1"/>
</dbReference>
<comment type="similarity">
    <text evidence="1">Belongs to the P-Pant transferase superfamily. Gsp/Sfp/HetI/AcpT family.</text>
</comment>
<protein>
    <submittedName>
        <fullName evidence="5">Uncharacterized protein</fullName>
    </submittedName>
</protein>
<dbReference type="GO" id="GO:0019878">
    <property type="term" value="P:lysine biosynthetic process via aminoadipic acid"/>
    <property type="evidence" value="ECO:0007669"/>
    <property type="project" value="TreeGrafter"/>
</dbReference>
<organism evidence="5 6">
    <name type="scientific">Phormidium tenue NIES-30</name>
    <dbReference type="NCBI Taxonomy" id="549789"/>
    <lineage>
        <taxon>Bacteria</taxon>
        <taxon>Bacillati</taxon>
        <taxon>Cyanobacteriota</taxon>
        <taxon>Cyanophyceae</taxon>
        <taxon>Oscillatoriophycideae</taxon>
        <taxon>Oscillatoriales</taxon>
        <taxon>Oscillatoriaceae</taxon>
        <taxon>Phormidium</taxon>
    </lineage>
</organism>
<gene>
    <name evidence="5" type="ORF">NIES30_05855</name>
</gene>
<evidence type="ECO:0000256" key="1">
    <source>
        <dbReference type="ARBA" id="ARBA00010990"/>
    </source>
</evidence>
<accession>A0A1U7J9T4</accession>
<keyword evidence="2" id="KW-0808">Transferase</keyword>
<comment type="caution">
    <text evidence="5">The sequence shown here is derived from an EMBL/GenBank/DDBJ whole genome shotgun (WGS) entry which is preliminary data.</text>
</comment>
<dbReference type="InterPro" id="IPR055066">
    <property type="entry name" value="AASDHPPT_N"/>
</dbReference>
<feature type="domain" description="4'-phosphopantetheinyl transferase N-terminal" evidence="4">
    <location>
        <begin position="28"/>
        <end position="112"/>
    </location>
</feature>
<dbReference type="RefSeq" id="WP_073607454.1">
    <property type="nucleotide sequence ID" value="NZ_MRCG01000002.1"/>
</dbReference>
<feature type="domain" description="4'-phosphopantetheinyl transferase" evidence="3">
    <location>
        <begin position="121"/>
        <end position="193"/>
    </location>
</feature>
<evidence type="ECO:0000259" key="4">
    <source>
        <dbReference type="Pfam" id="PF22624"/>
    </source>
</evidence>
<dbReference type="STRING" id="549789.NIES30_05855"/>